<organism evidence="1 2">
    <name type="scientific">Tegillarca granosa</name>
    <name type="common">Malaysian cockle</name>
    <name type="synonym">Anadara granosa</name>
    <dbReference type="NCBI Taxonomy" id="220873"/>
    <lineage>
        <taxon>Eukaryota</taxon>
        <taxon>Metazoa</taxon>
        <taxon>Spiralia</taxon>
        <taxon>Lophotrochozoa</taxon>
        <taxon>Mollusca</taxon>
        <taxon>Bivalvia</taxon>
        <taxon>Autobranchia</taxon>
        <taxon>Pteriomorphia</taxon>
        <taxon>Arcoida</taxon>
        <taxon>Arcoidea</taxon>
        <taxon>Arcidae</taxon>
        <taxon>Tegillarca</taxon>
    </lineage>
</organism>
<evidence type="ECO:0000313" key="2">
    <source>
        <dbReference type="Proteomes" id="UP001217089"/>
    </source>
</evidence>
<comment type="caution">
    <text evidence="1">The sequence shown here is derived from an EMBL/GenBank/DDBJ whole genome shotgun (WGS) entry which is preliminary data.</text>
</comment>
<proteinExistence type="predicted"/>
<sequence length="169" mass="19567">MDDEGKRMSLYGKSYQSPGEHAGLWKNVLKRTERIRKNHLATKGDGSAYWPGIQQWSRNELDDLKSSCYGKRTRTTIADVSTTYDRLFLNTSYDYDSKLHRDDRKNVLSIGRAVHDEETKRPVPVLTSSNYGNKLQHQLEPFCRKNVRIEHIVKGFYHKRGTGLPPLDI</sequence>
<dbReference type="PANTHER" id="PTHR34444:SF3">
    <property type="match status" value="1"/>
</dbReference>
<gene>
    <name evidence="1" type="ORF">KUTeg_019950</name>
</gene>
<dbReference type="PANTHER" id="PTHR34444">
    <property type="entry name" value="LOC361192"/>
    <property type="match status" value="1"/>
</dbReference>
<accession>A0ABQ9EFZ2</accession>
<dbReference type="Proteomes" id="UP001217089">
    <property type="component" value="Unassembled WGS sequence"/>
</dbReference>
<dbReference type="InterPro" id="IPR027901">
    <property type="entry name" value="CFAP90"/>
</dbReference>
<keyword evidence="2" id="KW-1185">Reference proteome</keyword>
<name>A0ABQ9EFZ2_TEGGR</name>
<dbReference type="Pfam" id="PF15074">
    <property type="entry name" value="CFAP90"/>
    <property type="match status" value="1"/>
</dbReference>
<protein>
    <submittedName>
        <fullName evidence="1">Uncharacterized protein</fullName>
    </submittedName>
</protein>
<evidence type="ECO:0000313" key="1">
    <source>
        <dbReference type="EMBL" id="KAJ8303554.1"/>
    </source>
</evidence>
<dbReference type="EMBL" id="JARBDR010000917">
    <property type="protein sequence ID" value="KAJ8303554.1"/>
    <property type="molecule type" value="Genomic_DNA"/>
</dbReference>
<reference evidence="1 2" key="1">
    <citation type="submission" date="2022-12" db="EMBL/GenBank/DDBJ databases">
        <title>Chromosome-level genome of Tegillarca granosa.</title>
        <authorList>
            <person name="Kim J."/>
        </authorList>
    </citation>
    <scope>NUCLEOTIDE SEQUENCE [LARGE SCALE GENOMIC DNA]</scope>
    <source>
        <strain evidence="1">Teg-2019</strain>
        <tissue evidence="1">Adductor muscle</tissue>
    </source>
</reference>